<keyword evidence="2" id="KW-1185">Reference proteome</keyword>
<comment type="caution">
    <text evidence="1">The sequence shown here is derived from an EMBL/GenBank/DDBJ whole genome shotgun (WGS) entry which is preliminary data.</text>
</comment>
<evidence type="ECO:0000313" key="2">
    <source>
        <dbReference type="Proteomes" id="UP000229329"/>
    </source>
</evidence>
<dbReference type="RefSeq" id="WP_100287627.1">
    <property type="nucleotide sequence ID" value="NZ_PHHA01000002.1"/>
</dbReference>
<dbReference type="AlphaFoldDB" id="A0A2M8S5F1"/>
<dbReference type="Pfam" id="PF16994">
    <property type="entry name" value="Glyco_trans_4_5"/>
    <property type="match status" value="1"/>
</dbReference>
<proteinExistence type="predicted"/>
<evidence type="ECO:0008006" key="3">
    <source>
        <dbReference type="Google" id="ProtNLM"/>
    </source>
</evidence>
<gene>
    <name evidence="1" type="ORF">CVP05_00630</name>
</gene>
<sequence>MLFLTKLSSGTGNLPNNTISALHTLGFKSRMKKVLFLSHELSATGAPKMLYYAALAVKNSGGFPTVFSPIDGVMRQKLTQADIPVVINQRISLELVQNFEVVVVNTVIQAAMVRALVKIPGLTVVWWLHESQLLTSVLGNNKDLADSNVRIICVSEYAKSFMPVGFHAEVLLNGIPDDVPPAAPDKSWLGVYCKQIPPSGKRHTPLFGILKRSAM</sequence>
<dbReference type="Proteomes" id="UP000229329">
    <property type="component" value="Unassembled WGS sequence"/>
</dbReference>
<protein>
    <recommendedName>
        <fullName evidence="3">Glycosyltransferase subfamily 4-like N-terminal domain-containing protein</fullName>
    </recommendedName>
</protein>
<name>A0A2M8S5F1_9PAST</name>
<dbReference type="EMBL" id="PHHA01000002">
    <property type="protein sequence ID" value="PJG86351.1"/>
    <property type="molecule type" value="Genomic_DNA"/>
</dbReference>
<reference evidence="1 2" key="1">
    <citation type="submission" date="2017-11" db="EMBL/GenBank/DDBJ databases">
        <title>Reclassification of Bisgaard taxon 7 as Conservatibacter flavescens gen. nov., sp. nov.</title>
        <authorList>
            <person name="Christensen H."/>
        </authorList>
    </citation>
    <scope>NUCLEOTIDE SEQUENCE [LARGE SCALE GENOMIC DNA]</scope>
    <source>
        <strain evidence="1 2">7_4</strain>
    </source>
</reference>
<evidence type="ECO:0000313" key="1">
    <source>
        <dbReference type="EMBL" id="PJG86351.1"/>
    </source>
</evidence>
<organism evidence="1 2">
    <name type="scientific">Conservatibacter flavescens</name>
    <dbReference type="NCBI Taxonomy" id="28161"/>
    <lineage>
        <taxon>Bacteria</taxon>
        <taxon>Pseudomonadati</taxon>
        <taxon>Pseudomonadota</taxon>
        <taxon>Gammaproteobacteria</taxon>
        <taxon>Pasteurellales</taxon>
        <taxon>Pasteurellaceae</taxon>
        <taxon>Conservatibacter</taxon>
    </lineage>
</organism>
<accession>A0A2M8S5F1</accession>
<dbReference type="SUPFAM" id="SSF53756">
    <property type="entry name" value="UDP-Glycosyltransferase/glycogen phosphorylase"/>
    <property type="match status" value="1"/>
</dbReference>
<dbReference type="OrthoDB" id="655095at2"/>
<dbReference type="InterPro" id="IPR041693">
    <property type="entry name" value="Glyco_trans_4_5"/>
</dbReference>